<dbReference type="AlphaFoldDB" id="A0AAV2SXB9"/>
<evidence type="ECO:0000313" key="1">
    <source>
        <dbReference type="EMBL" id="CAL4253464.1"/>
    </source>
</evidence>
<reference evidence="1 2" key="1">
    <citation type="submission" date="2024-05" db="EMBL/GenBank/DDBJ databases">
        <authorList>
            <person name="Wallberg A."/>
        </authorList>
    </citation>
    <scope>NUCLEOTIDE SEQUENCE [LARGE SCALE GENOMIC DNA]</scope>
</reference>
<dbReference type="Proteomes" id="UP001497623">
    <property type="component" value="Unassembled WGS sequence"/>
</dbReference>
<accession>A0AAV2SXB9</accession>
<name>A0AAV2SXB9_MEGNR</name>
<gene>
    <name evidence="1" type="ORF">MNOR_LOCUS41922</name>
</gene>
<evidence type="ECO:0000313" key="2">
    <source>
        <dbReference type="Proteomes" id="UP001497623"/>
    </source>
</evidence>
<proteinExistence type="predicted"/>
<dbReference type="EMBL" id="CAXKWB010179353">
    <property type="protein sequence ID" value="CAL4253464.1"/>
    <property type="molecule type" value="Genomic_DNA"/>
</dbReference>
<organism evidence="1 2">
    <name type="scientific">Meganyctiphanes norvegica</name>
    <name type="common">Northern krill</name>
    <name type="synonym">Thysanopoda norvegica</name>
    <dbReference type="NCBI Taxonomy" id="48144"/>
    <lineage>
        <taxon>Eukaryota</taxon>
        <taxon>Metazoa</taxon>
        <taxon>Ecdysozoa</taxon>
        <taxon>Arthropoda</taxon>
        <taxon>Crustacea</taxon>
        <taxon>Multicrustacea</taxon>
        <taxon>Malacostraca</taxon>
        <taxon>Eumalacostraca</taxon>
        <taxon>Eucarida</taxon>
        <taxon>Euphausiacea</taxon>
        <taxon>Euphausiidae</taxon>
        <taxon>Meganyctiphanes</taxon>
    </lineage>
</organism>
<sequence length="101" mass="11576">LEISLPTCPHLRKHRGHLRGPYHYRQEGEKLIRCWELGGNWPVANSIWPLCRLRDSSQEPSKEILTMSCLTEDVGLTPTYFLSLLILTVLGNNLFNEVSIC</sequence>
<protein>
    <submittedName>
        <fullName evidence="1">Uncharacterized protein</fullName>
    </submittedName>
</protein>
<keyword evidence="2" id="KW-1185">Reference proteome</keyword>
<feature type="non-terminal residue" evidence="1">
    <location>
        <position position="1"/>
    </location>
</feature>
<comment type="caution">
    <text evidence="1">The sequence shown here is derived from an EMBL/GenBank/DDBJ whole genome shotgun (WGS) entry which is preliminary data.</text>
</comment>